<feature type="compositionally biased region" description="Basic and acidic residues" evidence="1">
    <location>
        <begin position="77"/>
        <end position="90"/>
    </location>
</feature>
<evidence type="ECO:0000256" key="1">
    <source>
        <dbReference type="SAM" id="MobiDB-lite"/>
    </source>
</evidence>
<gene>
    <name evidence="2" type="ORF">LAESUDRAFT_368682</name>
</gene>
<reference evidence="2 3" key="1">
    <citation type="journal article" date="2016" name="Mol. Biol. Evol.">
        <title>Comparative Genomics of Early-Diverging Mushroom-Forming Fungi Provides Insights into the Origins of Lignocellulose Decay Capabilities.</title>
        <authorList>
            <person name="Nagy L.G."/>
            <person name="Riley R."/>
            <person name="Tritt A."/>
            <person name="Adam C."/>
            <person name="Daum C."/>
            <person name="Floudas D."/>
            <person name="Sun H."/>
            <person name="Yadav J.S."/>
            <person name="Pangilinan J."/>
            <person name="Larsson K.H."/>
            <person name="Matsuura K."/>
            <person name="Barry K."/>
            <person name="Labutti K."/>
            <person name="Kuo R."/>
            <person name="Ohm R.A."/>
            <person name="Bhattacharya S.S."/>
            <person name="Shirouzu T."/>
            <person name="Yoshinaga Y."/>
            <person name="Martin F.M."/>
            <person name="Grigoriev I.V."/>
            <person name="Hibbett D.S."/>
        </authorList>
    </citation>
    <scope>NUCLEOTIDE SEQUENCE [LARGE SCALE GENOMIC DNA]</scope>
    <source>
        <strain evidence="2 3">93-53</strain>
    </source>
</reference>
<name>A0A165CTX7_9APHY</name>
<dbReference type="EMBL" id="KV427644">
    <property type="protein sequence ID" value="KZT03427.1"/>
    <property type="molecule type" value="Genomic_DNA"/>
</dbReference>
<keyword evidence="3" id="KW-1185">Reference proteome</keyword>
<feature type="region of interest" description="Disordered" evidence="1">
    <location>
        <begin position="31"/>
        <end position="50"/>
    </location>
</feature>
<accession>A0A165CTX7</accession>
<dbReference type="InterPro" id="IPR012471">
    <property type="entry name" value="DUF1690"/>
</dbReference>
<sequence>MGANQSTSQTDEKVFASETPIQFSQDVVNQLADHLASPETPPERQSSIDAHIRSRIQTELARLRAEEEQVKAEIERALEKENLDRERSMAGEEEGEGGAGGVKSSAALMGDLEEVRQKVERYNARHELEGYSEVHGKGEAVVSCYKKHATAPLDCWREVSDFKASVAQIEQRYVHSLQ</sequence>
<feature type="region of interest" description="Disordered" evidence="1">
    <location>
        <begin position="1"/>
        <end position="21"/>
    </location>
</feature>
<protein>
    <recommendedName>
        <fullName evidence="4">DUF1690-domain-containing protein</fullName>
    </recommendedName>
</protein>
<dbReference type="OrthoDB" id="5544375at2759"/>
<dbReference type="RefSeq" id="XP_040761167.1">
    <property type="nucleotide sequence ID" value="XM_040902195.1"/>
</dbReference>
<evidence type="ECO:0008006" key="4">
    <source>
        <dbReference type="Google" id="ProtNLM"/>
    </source>
</evidence>
<dbReference type="GeneID" id="63819226"/>
<dbReference type="AlphaFoldDB" id="A0A165CTX7"/>
<evidence type="ECO:0000313" key="2">
    <source>
        <dbReference type="EMBL" id="KZT03427.1"/>
    </source>
</evidence>
<feature type="region of interest" description="Disordered" evidence="1">
    <location>
        <begin position="77"/>
        <end position="104"/>
    </location>
</feature>
<dbReference type="Pfam" id="PF07956">
    <property type="entry name" value="DUF1690"/>
    <property type="match status" value="1"/>
</dbReference>
<dbReference type="Proteomes" id="UP000076871">
    <property type="component" value="Unassembled WGS sequence"/>
</dbReference>
<proteinExistence type="predicted"/>
<evidence type="ECO:0000313" key="3">
    <source>
        <dbReference type="Proteomes" id="UP000076871"/>
    </source>
</evidence>
<dbReference type="InParanoid" id="A0A165CTX7"/>
<organism evidence="2 3">
    <name type="scientific">Laetiporus sulphureus 93-53</name>
    <dbReference type="NCBI Taxonomy" id="1314785"/>
    <lineage>
        <taxon>Eukaryota</taxon>
        <taxon>Fungi</taxon>
        <taxon>Dikarya</taxon>
        <taxon>Basidiomycota</taxon>
        <taxon>Agaricomycotina</taxon>
        <taxon>Agaricomycetes</taxon>
        <taxon>Polyporales</taxon>
        <taxon>Laetiporus</taxon>
    </lineage>
</organism>